<organism evidence="2 3">
    <name type="scientific">Mollisia scopiformis</name>
    <name type="common">Conifer needle endophyte fungus</name>
    <name type="synonym">Phialocephala scopiformis</name>
    <dbReference type="NCBI Taxonomy" id="149040"/>
    <lineage>
        <taxon>Eukaryota</taxon>
        <taxon>Fungi</taxon>
        <taxon>Dikarya</taxon>
        <taxon>Ascomycota</taxon>
        <taxon>Pezizomycotina</taxon>
        <taxon>Leotiomycetes</taxon>
        <taxon>Helotiales</taxon>
        <taxon>Mollisiaceae</taxon>
        <taxon>Mollisia</taxon>
    </lineage>
</organism>
<dbReference type="AlphaFoldDB" id="A0A194WTD7"/>
<sequence>MLPHPTSLGPYIPLKQQHQEIRLVTLQPGKWDDPIQCELSTMHLHEAHSSYEALSYVWDAEPGSGEMILNGHPRDVTKNFFLALRRLRKSSDIRVLWVDALCIDQENHIEKSHQVNLMGEIYRCCARVFLWLGDDSNG</sequence>
<reference evidence="2 3" key="1">
    <citation type="submission" date="2015-10" db="EMBL/GenBank/DDBJ databases">
        <title>Full genome of DAOMC 229536 Phialocephala scopiformis, a fungal endophyte of spruce producing the potent anti-insectan compound rugulosin.</title>
        <authorList>
            <consortium name="DOE Joint Genome Institute"/>
            <person name="Walker A.K."/>
            <person name="Frasz S.L."/>
            <person name="Seifert K.A."/>
            <person name="Miller J.D."/>
            <person name="Mondo S.J."/>
            <person name="Labutti K."/>
            <person name="Lipzen A."/>
            <person name="Dockter R."/>
            <person name="Kennedy M."/>
            <person name="Grigoriev I.V."/>
            <person name="Spatafora J.W."/>
        </authorList>
    </citation>
    <scope>NUCLEOTIDE SEQUENCE [LARGE SCALE GENOMIC DNA]</scope>
    <source>
        <strain evidence="2 3">CBS 120377</strain>
    </source>
</reference>
<evidence type="ECO:0000313" key="2">
    <source>
        <dbReference type="EMBL" id="KUJ11220.1"/>
    </source>
</evidence>
<gene>
    <name evidence="2" type="ORF">LY89DRAFT_595209</name>
</gene>
<protein>
    <submittedName>
        <fullName evidence="2">HET-domain-containing protein</fullName>
    </submittedName>
</protein>
<feature type="domain" description="Heterokaryon incompatibility" evidence="1">
    <location>
        <begin position="51"/>
        <end position="136"/>
    </location>
</feature>
<dbReference type="STRING" id="149040.A0A194WTD7"/>
<feature type="non-terminal residue" evidence="2">
    <location>
        <position position="138"/>
    </location>
</feature>
<evidence type="ECO:0000313" key="3">
    <source>
        <dbReference type="Proteomes" id="UP000070700"/>
    </source>
</evidence>
<keyword evidence="3" id="KW-1185">Reference proteome</keyword>
<dbReference type="KEGG" id="psco:LY89DRAFT_595209"/>
<dbReference type="InParanoid" id="A0A194WTD7"/>
<dbReference type="PANTHER" id="PTHR24148:SF73">
    <property type="entry name" value="HET DOMAIN PROTEIN (AFU_ORTHOLOGUE AFUA_8G01020)"/>
    <property type="match status" value="1"/>
</dbReference>
<dbReference type="Pfam" id="PF06985">
    <property type="entry name" value="HET"/>
    <property type="match status" value="1"/>
</dbReference>
<dbReference type="PANTHER" id="PTHR24148">
    <property type="entry name" value="ANKYRIN REPEAT DOMAIN-CONTAINING PROTEIN 39 HOMOLOG-RELATED"/>
    <property type="match status" value="1"/>
</dbReference>
<proteinExistence type="predicted"/>
<dbReference type="GeneID" id="28819573"/>
<dbReference type="InterPro" id="IPR052895">
    <property type="entry name" value="HetReg/Transcr_Mod"/>
</dbReference>
<dbReference type="EMBL" id="KQ947427">
    <property type="protein sequence ID" value="KUJ11220.1"/>
    <property type="molecule type" value="Genomic_DNA"/>
</dbReference>
<dbReference type="OrthoDB" id="3553147at2759"/>
<evidence type="ECO:0000259" key="1">
    <source>
        <dbReference type="Pfam" id="PF06985"/>
    </source>
</evidence>
<dbReference type="InterPro" id="IPR010730">
    <property type="entry name" value="HET"/>
</dbReference>
<accession>A0A194WTD7</accession>
<dbReference type="RefSeq" id="XP_018065575.1">
    <property type="nucleotide sequence ID" value="XM_018209847.1"/>
</dbReference>
<dbReference type="Proteomes" id="UP000070700">
    <property type="component" value="Unassembled WGS sequence"/>
</dbReference>
<name>A0A194WTD7_MOLSC</name>